<accession>A0ABS1Y385</accession>
<sequence>MGTDTNLRGAGWLSWTTRTAYLAVADLGVPDRRTLLWRDATTLARADVPAPTGGGGTAETPGRPPMPP</sequence>
<dbReference type="EMBL" id="JAEVHM010000416">
    <property type="protein sequence ID" value="MBM0235869.1"/>
    <property type="molecule type" value="Genomic_DNA"/>
</dbReference>
<proteinExistence type="predicted"/>
<name>A0ABS1Y385_9ACTN</name>
<feature type="non-terminal residue" evidence="2">
    <location>
        <position position="68"/>
    </location>
</feature>
<evidence type="ECO:0000256" key="1">
    <source>
        <dbReference type="SAM" id="MobiDB-lite"/>
    </source>
</evidence>
<protein>
    <submittedName>
        <fullName evidence="2">Uncharacterized protein</fullName>
    </submittedName>
</protein>
<feature type="region of interest" description="Disordered" evidence="1">
    <location>
        <begin position="46"/>
        <end position="68"/>
    </location>
</feature>
<organism evidence="2 3">
    <name type="scientific">Micromonospora parastrephiae</name>
    <dbReference type="NCBI Taxonomy" id="2806101"/>
    <lineage>
        <taxon>Bacteria</taxon>
        <taxon>Bacillati</taxon>
        <taxon>Actinomycetota</taxon>
        <taxon>Actinomycetes</taxon>
        <taxon>Micromonosporales</taxon>
        <taxon>Micromonosporaceae</taxon>
        <taxon>Micromonospora</taxon>
    </lineage>
</organism>
<evidence type="ECO:0000313" key="3">
    <source>
        <dbReference type="Proteomes" id="UP000601027"/>
    </source>
</evidence>
<comment type="caution">
    <text evidence="2">The sequence shown here is derived from an EMBL/GenBank/DDBJ whole genome shotgun (WGS) entry which is preliminary data.</text>
</comment>
<keyword evidence="3" id="KW-1185">Reference proteome</keyword>
<dbReference type="Proteomes" id="UP000601027">
    <property type="component" value="Unassembled WGS sequence"/>
</dbReference>
<reference evidence="2 3" key="1">
    <citation type="submission" date="2021-01" db="EMBL/GenBank/DDBJ databases">
        <title>Draft genome sequence of Micromonospora sp. strain STR1_7.</title>
        <authorList>
            <person name="Karlyshev A."/>
            <person name="Jawad R."/>
        </authorList>
    </citation>
    <scope>NUCLEOTIDE SEQUENCE [LARGE SCALE GENOMIC DNA]</scope>
    <source>
        <strain evidence="2 3">STR1-7</strain>
    </source>
</reference>
<gene>
    <name evidence="2" type="ORF">JNW91_31520</name>
</gene>
<evidence type="ECO:0000313" key="2">
    <source>
        <dbReference type="EMBL" id="MBM0235869.1"/>
    </source>
</evidence>